<evidence type="ECO:0000256" key="2">
    <source>
        <dbReference type="ARBA" id="ARBA00022490"/>
    </source>
</evidence>
<comment type="caution">
    <text evidence="10">The sequence shown here is derived from an EMBL/GenBank/DDBJ whole genome shotgun (WGS) entry which is preliminary data.</text>
</comment>
<evidence type="ECO:0000256" key="6">
    <source>
        <dbReference type="PROSITE-ProRule" id="PRU01215"/>
    </source>
</evidence>
<dbReference type="PANTHER" id="PTHR12170">
    <property type="entry name" value="MACROPHAGE ERYTHROBLAST ATTACHER-RELATED"/>
    <property type="match status" value="1"/>
</dbReference>
<comment type="subcellular location">
    <subcellularLocation>
        <location evidence="1">Cytoplasm</location>
    </subcellularLocation>
</comment>
<reference evidence="10 11" key="1">
    <citation type="journal article" date="2019" name="PLoS Pathog.">
        <title>Genome sequence of the bovine parasite Schistosoma bovis Tanzania.</title>
        <authorList>
            <person name="Oey H."/>
            <person name="Zakrzewski M."/>
            <person name="Gobert G."/>
            <person name="Gravermann K."/>
            <person name="Stoye J."/>
            <person name="Jones M."/>
            <person name="Mcmanus D."/>
            <person name="Krause L."/>
        </authorList>
    </citation>
    <scope>NUCLEOTIDE SEQUENCE [LARGE SCALE GENOMIC DNA]</scope>
    <source>
        <strain evidence="10 11">TAN1997</strain>
    </source>
</reference>
<keyword evidence="3" id="KW-0479">Metal-binding</keyword>
<dbReference type="PROSITE" id="PS50897">
    <property type="entry name" value="CTLH"/>
    <property type="match status" value="1"/>
</dbReference>
<keyword evidence="4 6" id="KW-0863">Zinc-finger</keyword>
<dbReference type="InterPro" id="IPR044063">
    <property type="entry name" value="ZF_RING_GID"/>
</dbReference>
<evidence type="ECO:0000259" key="9">
    <source>
        <dbReference type="PROSITE" id="PS51867"/>
    </source>
</evidence>
<dbReference type="InterPro" id="IPR006595">
    <property type="entry name" value="CTLH_C"/>
</dbReference>
<accession>A0A430QFP2</accession>
<evidence type="ECO:0000313" key="10">
    <source>
        <dbReference type="EMBL" id="RTG86503.1"/>
    </source>
</evidence>
<dbReference type="GO" id="GO:0043161">
    <property type="term" value="P:proteasome-mediated ubiquitin-dependent protein catabolic process"/>
    <property type="evidence" value="ECO:0007669"/>
    <property type="project" value="InterPro"/>
</dbReference>
<name>A0A430QFP2_SCHBO</name>
<dbReference type="CDD" id="cd16659">
    <property type="entry name" value="RING-Ubox_Emp"/>
    <property type="match status" value="1"/>
</dbReference>
<protein>
    <submittedName>
        <fullName evidence="10">Macrophage erythroblast attacher</fullName>
    </submittedName>
</protein>
<evidence type="ECO:0000256" key="3">
    <source>
        <dbReference type="ARBA" id="ARBA00022723"/>
    </source>
</evidence>
<dbReference type="EMBL" id="QMKO01001796">
    <property type="protein sequence ID" value="RTG86503.1"/>
    <property type="molecule type" value="Genomic_DNA"/>
</dbReference>
<evidence type="ECO:0000259" key="8">
    <source>
        <dbReference type="PROSITE" id="PS50897"/>
    </source>
</evidence>
<dbReference type="InterPro" id="IPR045098">
    <property type="entry name" value="Fyv10_fam"/>
</dbReference>
<feature type="zinc finger region" description="RING-Gid-type" evidence="6">
    <location>
        <begin position="385"/>
        <end position="453"/>
    </location>
</feature>
<dbReference type="InterPro" id="IPR024964">
    <property type="entry name" value="CTLH/CRA"/>
</dbReference>
<organism evidence="10 11">
    <name type="scientific">Schistosoma bovis</name>
    <name type="common">Blood fluke</name>
    <dbReference type="NCBI Taxonomy" id="6184"/>
    <lineage>
        <taxon>Eukaryota</taxon>
        <taxon>Metazoa</taxon>
        <taxon>Spiralia</taxon>
        <taxon>Lophotrochozoa</taxon>
        <taxon>Platyhelminthes</taxon>
        <taxon>Trematoda</taxon>
        <taxon>Digenea</taxon>
        <taxon>Strigeidida</taxon>
        <taxon>Schistosomatoidea</taxon>
        <taxon>Schistosomatidae</taxon>
        <taxon>Schistosoma</taxon>
    </lineage>
</organism>
<keyword evidence="7" id="KW-0175">Coiled coil</keyword>
<keyword evidence="2" id="KW-0963">Cytoplasm</keyword>
<dbReference type="GO" id="GO:0005737">
    <property type="term" value="C:cytoplasm"/>
    <property type="evidence" value="ECO:0007669"/>
    <property type="project" value="UniProtKB-SubCell"/>
</dbReference>
<dbReference type="GO" id="GO:0005634">
    <property type="term" value="C:nucleus"/>
    <property type="evidence" value="ECO:0007669"/>
    <property type="project" value="TreeGrafter"/>
</dbReference>
<dbReference type="SMART" id="SM00668">
    <property type="entry name" value="CTLH"/>
    <property type="match status" value="1"/>
</dbReference>
<dbReference type="PANTHER" id="PTHR12170:SF2">
    <property type="entry name" value="E3 UBIQUITIN-PROTEIN TRANSFERASE MAEA"/>
    <property type="match status" value="1"/>
</dbReference>
<dbReference type="GO" id="GO:0034657">
    <property type="term" value="C:GID complex"/>
    <property type="evidence" value="ECO:0007669"/>
    <property type="project" value="TreeGrafter"/>
</dbReference>
<feature type="coiled-coil region" evidence="7">
    <location>
        <begin position="52"/>
        <end position="79"/>
    </location>
</feature>
<evidence type="ECO:0000256" key="4">
    <source>
        <dbReference type="ARBA" id="ARBA00022771"/>
    </source>
</evidence>
<evidence type="ECO:0000313" key="11">
    <source>
        <dbReference type="Proteomes" id="UP000290809"/>
    </source>
</evidence>
<feature type="domain" description="CTLH" evidence="8">
    <location>
        <begin position="214"/>
        <end position="271"/>
    </location>
</feature>
<dbReference type="GO" id="GO:0061630">
    <property type="term" value="F:ubiquitin protein ligase activity"/>
    <property type="evidence" value="ECO:0007669"/>
    <property type="project" value="InterPro"/>
</dbReference>
<dbReference type="GO" id="GO:0008270">
    <property type="term" value="F:zinc ion binding"/>
    <property type="evidence" value="ECO:0007669"/>
    <property type="project" value="UniProtKB-KW"/>
</dbReference>
<evidence type="ECO:0000256" key="7">
    <source>
        <dbReference type="SAM" id="Coils"/>
    </source>
</evidence>
<dbReference type="Proteomes" id="UP000290809">
    <property type="component" value="Unassembled WGS sequence"/>
</dbReference>
<proteinExistence type="predicted"/>
<keyword evidence="11" id="KW-1185">Reference proteome</keyword>
<dbReference type="Pfam" id="PF10607">
    <property type="entry name" value="CTLH"/>
    <property type="match status" value="1"/>
</dbReference>
<dbReference type="STRING" id="6184.A0A430QFP2"/>
<evidence type="ECO:0000256" key="1">
    <source>
        <dbReference type="ARBA" id="ARBA00004496"/>
    </source>
</evidence>
<dbReference type="AlphaFoldDB" id="A0A430QFP2"/>
<gene>
    <name evidence="10" type="ORF">DC041_0008315</name>
</gene>
<feature type="domain" description="RING-Gid-type" evidence="9">
    <location>
        <begin position="385"/>
        <end position="453"/>
    </location>
</feature>
<sequence>MDVEKRTGEFETLRNQLTMSGDNKNQNEVEVMEYTTVKASYESLNKRYRRNHRDMEKGIAALNKSLDELENATDITKATAALSRVLETVCGVKRKAEFVCIEERKLLKSCKRRIGHLSQLCLLDSGMFTRASDELHFNASSNQKSEESISKVNSSESDTTLKRRSTYSVDERALCLARFQRHLTDYLFTSGQPLSALKFAQEKAELGDLCMMEVFDEAVSIEKALLEGDTGPAFSWLQEANFKLKKNDSYYEFDLRVFEFYLLVKQGKRIEAIQHARKYMNSVKQADDYRATKLGQAMILLAMRTPEELQNKAVCLIFLILLKSYLLFMDQNKLTEEWIVKRTHEVLMEFYAYNINTPFQLAVNAGITAIKTHYCYNPNTQHRDCAVCHPLINMLAVNLPFARHDHSILTCYKTGLPMNDENPPMSLPNGYVYSQKGIAELTRPDGTITCPRSGKTFEASEVQRVYIV</sequence>
<evidence type="ECO:0000256" key="5">
    <source>
        <dbReference type="ARBA" id="ARBA00022833"/>
    </source>
</evidence>
<keyword evidence="5" id="KW-0862">Zinc</keyword>
<dbReference type="PROSITE" id="PS51867">
    <property type="entry name" value="ZF_RING_GID"/>
    <property type="match status" value="1"/>
</dbReference>